<dbReference type="Proteomes" id="UP000275078">
    <property type="component" value="Unassembled WGS sequence"/>
</dbReference>
<evidence type="ECO:0000313" key="3">
    <source>
        <dbReference type="Proteomes" id="UP000275078"/>
    </source>
</evidence>
<dbReference type="AlphaFoldDB" id="A0A3N4I762"/>
<name>A0A3N4I762_ASCIM</name>
<protein>
    <submittedName>
        <fullName evidence="2">Uncharacterized protein</fullName>
    </submittedName>
</protein>
<reference evidence="2 3" key="1">
    <citation type="journal article" date="2018" name="Nat. Ecol. Evol.">
        <title>Pezizomycetes genomes reveal the molecular basis of ectomycorrhizal truffle lifestyle.</title>
        <authorList>
            <person name="Murat C."/>
            <person name="Payen T."/>
            <person name="Noel B."/>
            <person name="Kuo A."/>
            <person name="Morin E."/>
            <person name="Chen J."/>
            <person name="Kohler A."/>
            <person name="Krizsan K."/>
            <person name="Balestrini R."/>
            <person name="Da Silva C."/>
            <person name="Montanini B."/>
            <person name="Hainaut M."/>
            <person name="Levati E."/>
            <person name="Barry K.W."/>
            <person name="Belfiori B."/>
            <person name="Cichocki N."/>
            <person name="Clum A."/>
            <person name="Dockter R.B."/>
            <person name="Fauchery L."/>
            <person name="Guy J."/>
            <person name="Iotti M."/>
            <person name="Le Tacon F."/>
            <person name="Lindquist E.A."/>
            <person name="Lipzen A."/>
            <person name="Malagnac F."/>
            <person name="Mello A."/>
            <person name="Molinier V."/>
            <person name="Miyauchi S."/>
            <person name="Poulain J."/>
            <person name="Riccioni C."/>
            <person name="Rubini A."/>
            <person name="Sitrit Y."/>
            <person name="Splivallo R."/>
            <person name="Traeger S."/>
            <person name="Wang M."/>
            <person name="Zifcakova L."/>
            <person name="Wipf D."/>
            <person name="Zambonelli A."/>
            <person name="Paolocci F."/>
            <person name="Nowrousian M."/>
            <person name="Ottonello S."/>
            <person name="Baldrian P."/>
            <person name="Spatafora J.W."/>
            <person name="Henrissat B."/>
            <person name="Nagy L.G."/>
            <person name="Aury J.M."/>
            <person name="Wincker P."/>
            <person name="Grigoriev I.V."/>
            <person name="Bonfante P."/>
            <person name="Martin F.M."/>
        </authorList>
    </citation>
    <scope>NUCLEOTIDE SEQUENCE [LARGE SCALE GENOMIC DNA]</scope>
    <source>
        <strain evidence="2 3">RN42</strain>
    </source>
</reference>
<accession>A0A3N4I762</accession>
<feature type="region of interest" description="Disordered" evidence="1">
    <location>
        <begin position="1"/>
        <end position="20"/>
    </location>
</feature>
<evidence type="ECO:0000313" key="2">
    <source>
        <dbReference type="EMBL" id="RPA80001.1"/>
    </source>
</evidence>
<proteinExistence type="predicted"/>
<keyword evidence="3" id="KW-1185">Reference proteome</keyword>
<evidence type="ECO:0000256" key="1">
    <source>
        <dbReference type="SAM" id="MobiDB-lite"/>
    </source>
</evidence>
<dbReference type="EMBL" id="ML119693">
    <property type="protein sequence ID" value="RPA80001.1"/>
    <property type="molecule type" value="Genomic_DNA"/>
</dbReference>
<sequence length="296" mass="34706">MDRGSAAERGGGGWDEKPKYEVLEEPDSLYDKYRFTNESGYHFSYGEKKRLPQRDILGAPYPADCIDTWGPPMTEKELEEIRERSRQKLMPPLCIPHLSSAPPKSLPHLRRRSEEESIVDYVKTEFPVLIRFLTDYFLTNDPPYGAGWDPSTESRLEFLRQDKNRDYICWKLNISSNDEYIHYFGLQSPTRDQQLPFTYCPVFVIAIAIGKTEDEKERRYLRALFRSAMKALPLNYVENTQILSLRYRELVGIQPDVNGPEDFEKKTFDLAERLENRELPRRSELPNSVYWLCSLD</sequence>
<organism evidence="2 3">
    <name type="scientific">Ascobolus immersus RN42</name>
    <dbReference type="NCBI Taxonomy" id="1160509"/>
    <lineage>
        <taxon>Eukaryota</taxon>
        <taxon>Fungi</taxon>
        <taxon>Dikarya</taxon>
        <taxon>Ascomycota</taxon>
        <taxon>Pezizomycotina</taxon>
        <taxon>Pezizomycetes</taxon>
        <taxon>Pezizales</taxon>
        <taxon>Ascobolaceae</taxon>
        <taxon>Ascobolus</taxon>
    </lineage>
</organism>
<gene>
    <name evidence="2" type="ORF">BJ508DRAFT_377375</name>
</gene>